<dbReference type="SMART" id="SM00360">
    <property type="entry name" value="RRM"/>
    <property type="match status" value="2"/>
</dbReference>
<name>A0A8J5F096_ZINOF</name>
<keyword evidence="5" id="KW-0539">Nucleus</keyword>
<dbReference type="InterPro" id="IPR051183">
    <property type="entry name" value="U1_U11-U12_snRNP_70-35kDa"/>
</dbReference>
<evidence type="ECO:0000313" key="11">
    <source>
        <dbReference type="Proteomes" id="UP000734854"/>
    </source>
</evidence>
<evidence type="ECO:0000256" key="1">
    <source>
        <dbReference type="ARBA" id="ARBA00004324"/>
    </source>
</evidence>
<dbReference type="SUPFAM" id="SSF54928">
    <property type="entry name" value="RNA-binding domain, RBD"/>
    <property type="match status" value="2"/>
</dbReference>
<feature type="region of interest" description="Disordered" evidence="8">
    <location>
        <begin position="414"/>
        <end position="655"/>
    </location>
</feature>
<comment type="subcellular location">
    <subcellularLocation>
        <location evidence="1">Nucleus speckle</location>
    </subcellularLocation>
    <subcellularLocation>
        <location evidence="2">Nucleus</location>
        <location evidence="2">Nucleoplasm</location>
    </subcellularLocation>
</comment>
<gene>
    <name evidence="10" type="ORF">ZIOFF_062358</name>
</gene>
<dbReference type="Proteomes" id="UP000734854">
    <property type="component" value="Unassembled WGS sequence"/>
</dbReference>
<feature type="compositionally biased region" description="Basic and acidic residues" evidence="8">
    <location>
        <begin position="430"/>
        <end position="441"/>
    </location>
</feature>
<dbReference type="PROSITE" id="PS50102">
    <property type="entry name" value="RRM"/>
    <property type="match status" value="1"/>
</dbReference>
<keyword evidence="4 7" id="KW-0694">RNA-binding</keyword>
<evidence type="ECO:0000259" key="9">
    <source>
        <dbReference type="PROSITE" id="PS50102"/>
    </source>
</evidence>
<dbReference type="Gene3D" id="3.30.70.330">
    <property type="match status" value="2"/>
</dbReference>
<dbReference type="GO" id="GO:0071004">
    <property type="term" value="C:U2-type prespliceosome"/>
    <property type="evidence" value="ECO:0007669"/>
    <property type="project" value="TreeGrafter"/>
</dbReference>
<dbReference type="InterPro" id="IPR012677">
    <property type="entry name" value="Nucleotide-bd_a/b_plait_sf"/>
</dbReference>
<dbReference type="FunFam" id="3.30.70.330:FF:001585">
    <property type="entry name" value="U1 small nuclear ribonucleoprotein 70 kDa"/>
    <property type="match status" value="1"/>
</dbReference>
<dbReference type="PANTHER" id="PTHR13952:SF5">
    <property type="entry name" value="U1 SMALL NUCLEAR RIBONUCLEOPROTEIN 70 KDA"/>
    <property type="match status" value="1"/>
</dbReference>
<dbReference type="InterPro" id="IPR022023">
    <property type="entry name" value="U1snRNP70_N"/>
</dbReference>
<dbReference type="GO" id="GO:0003729">
    <property type="term" value="F:mRNA binding"/>
    <property type="evidence" value="ECO:0007669"/>
    <property type="project" value="TreeGrafter"/>
</dbReference>
<keyword evidence="6" id="KW-0687">Ribonucleoprotein</keyword>
<dbReference type="GO" id="GO:0005685">
    <property type="term" value="C:U1 snRNP"/>
    <property type="evidence" value="ECO:0007669"/>
    <property type="project" value="TreeGrafter"/>
</dbReference>
<evidence type="ECO:0000313" key="10">
    <source>
        <dbReference type="EMBL" id="KAG6478910.1"/>
    </source>
</evidence>
<dbReference type="GO" id="GO:0030619">
    <property type="term" value="F:U1 snRNA binding"/>
    <property type="evidence" value="ECO:0007669"/>
    <property type="project" value="TreeGrafter"/>
</dbReference>
<evidence type="ECO:0000256" key="2">
    <source>
        <dbReference type="ARBA" id="ARBA00004642"/>
    </source>
</evidence>
<feature type="compositionally biased region" description="Basic and acidic residues" evidence="8">
    <location>
        <begin position="644"/>
        <end position="655"/>
    </location>
</feature>
<feature type="compositionally biased region" description="Basic and acidic residues" evidence="8">
    <location>
        <begin position="449"/>
        <end position="604"/>
    </location>
</feature>
<feature type="compositionally biased region" description="Basic and acidic residues" evidence="8">
    <location>
        <begin position="616"/>
        <end position="625"/>
    </location>
</feature>
<dbReference type="Pfam" id="PF00076">
    <property type="entry name" value="RRM_1"/>
    <property type="match status" value="2"/>
</dbReference>
<dbReference type="InterPro" id="IPR000504">
    <property type="entry name" value="RRM_dom"/>
</dbReference>
<evidence type="ECO:0000256" key="8">
    <source>
        <dbReference type="SAM" id="MobiDB-lite"/>
    </source>
</evidence>
<sequence length="709" mass="83849">MGDFNDPLNRNNPQARTKAQNRANVLQLKLIGQSHPTGLTANLLKLFEPRLPLEYKPPPEKRKCPPYTGMAQFVSHFAEPTDPEYAPPIVEGETRVQRRARIRQVRLEEGARQVAESLEKYDPSKDPNATGDPYKTLFVARLNYETTEHRIKREFETYGPIKRVSMHDFYCEELVLLLLTWLQKGGHETFFHINFAGTSVEKSLNNETKLEALCTAKYRGYDRSQKILLCEDFVSSTGISLVAYRFVVHLVGFKGINTCVATHYSHSALSLGRQSIGGDSNEECILNKFKWIIGKCFHPSEGFWFQKVSGVPYLDISNFIVILNIPWCLFVVPLRICKNSQIFLCHLRIFCFMIMLLCQVRLVTDKETNKPRGYAFIEYVHTRDMKSAYKQADGRKLDNRRVLVDVERGRTVPNWRPRRLGGGLGTTRTGGEELAQKHSGREQQQLTSDHSRSEEPRARYDRYLDQEKSRDRGRDRERDDRPHERSHERTREPREDRHHHQKDRDRNRERERDKEKDKERERERDRGRDRDRARGKERERDRGRDYDRERERDRPRDRDRERERDYDQAGYERERGYFHDKDSEYGNESKHGRERSGARDRNIEHGNGQEWYDGLRNPEHERDYNQYDESQGQKQYDHPPPVKPVEHIERSKRHEMDYYEHGSYDQRQPDYYQNQYGYADADQREEGEAVGDDYGYHPSGRSLSRERQA</sequence>
<dbReference type="InterPro" id="IPR035979">
    <property type="entry name" value="RBD_domain_sf"/>
</dbReference>
<dbReference type="EMBL" id="JACMSC010000017">
    <property type="protein sequence ID" value="KAG6478910.1"/>
    <property type="molecule type" value="Genomic_DNA"/>
</dbReference>
<proteinExistence type="predicted"/>
<protein>
    <recommendedName>
        <fullName evidence="3">U1 small nuclear ribonucleoprotein 70 kDa</fullName>
    </recommendedName>
</protein>
<evidence type="ECO:0000256" key="4">
    <source>
        <dbReference type="ARBA" id="ARBA00022884"/>
    </source>
</evidence>
<organism evidence="10 11">
    <name type="scientific">Zingiber officinale</name>
    <name type="common">Ginger</name>
    <name type="synonym">Amomum zingiber</name>
    <dbReference type="NCBI Taxonomy" id="94328"/>
    <lineage>
        <taxon>Eukaryota</taxon>
        <taxon>Viridiplantae</taxon>
        <taxon>Streptophyta</taxon>
        <taxon>Embryophyta</taxon>
        <taxon>Tracheophyta</taxon>
        <taxon>Spermatophyta</taxon>
        <taxon>Magnoliopsida</taxon>
        <taxon>Liliopsida</taxon>
        <taxon>Zingiberales</taxon>
        <taxon>Zingiberaceae</taxon>
        <taxon>Zingiber</taxon>
    </lineage>
</organism>
<accession>A0A8J5F096</accession>
<keyword evidence="11" id="KW-1185">Reference proteome</keyword>
<dbReference type="PANTHER" id="PTHR13952">
    <property type="entry name" value="U1 SMALL NUCLEAR RIBONUCLEOPROTEIN 70 KD"/>
    <property type="match status" value="1"/>
</dbReference>
<feature type="domain" description="RRM" evidence="9">
    <location>
        <begin position="318"/>
        <end position="409"/>
    </location>
</feature>
<evidence type="ECO:0000256" key="7">
    <source>
        <dbReference type="PROSITE-ProRule" id="PRU00176"/>
    </source>
</evidence>
<reference evidence="10 11" key="1">
    <citation type="submission" date="2020-08" db="EMBL/GenBank/DDBJ databases">
        <title>Plant Genome Project.</title>
        <authorList>
            <person name="Zhang R.-G."/>
        </authorList>
    </citation>
    <scope>NUCLEOTIDE SEQUENCE [LARGE SCALE GENOMIC DNA]</scope>
    <source>
        <tissue evidence="10">Rhizome</tissue>
    </source>
</reference>
<dbReference type="Pfam" id="PF12220">
    <property type="entry name" value="U1snRNP70_N"/>
    <property type="match status" value="1"/>
</dbReference>
<evidence type="ECO:0000256" key="5">
    <source>
        <dbReference type="ARBA" id="ARBA00023242"/>
    </source>
</evidence>
<dbReference type="GO" id="GO:0016607">
    <property type="term" value="C:nuclear speck"/>
    <property type="evidence" value="ECO:0007669"/>
    <property type="project" value="UniProtKB-SubCell"/>
</dbReference>
<dbReference type="GO" id="GO:0071011">
    <property type="term" value="C:precatalytic spliceosome"/>
    <property type="evidence" value="ECO:0007669"/>
    <property type="project" value="TreeGrafter"/>
</dbReference>
<dbReference type="GO" id="GO:0000398">
    <property type="term" value="P:mRNA splicing, via spliceosome"/>
    <property type="evidence" value="ECO:0007669"/>
    <property type="project" value="TreeGrafter"/>
</dbReference>
<feature type="region of interest" description="Disordered" evidence="8">
    <location>
        <begin position="679"/>
        <end position="709"/>
    </location>
</feature>
<evidence type="ECO:0000256" key="6">
    <source>
        <dbReference type="ARBA" id="ARBA00023274"/>
    </source>
</evidence>
<comment type="caution">
    <text evidence="10">The sequence shown here is derived from an EMBL/GenBank/DDBJ whole genome shotgun (WGS) entry which is preliminary data.</text>
</comment>
<dbReference type="AlphaFoldDB" id="A0A8J5F096"/>
<evidence type="ECO:0000256" key="3">
    <source>
        <dbReference type="ARBA" id="ARBA00016996"/>
    </source>
</evidence>